<evidence type="ECO:0000313" key="2">
    <source>
        <dbReference type="Proteomes" id="UP001345827"/>
    </source>
</evidence>
<dbReference type="Proteomes" id="UP001345827">
    <property type="component" value="Unassembled WGS sequence"/>
</dbReference>
<gene>
    <name evidence="1" type="ORF">LTR25_001407</name>
</gene>
<dbReference type="EMBL" id="JAXLQG010000002">
    <property type="protein sequence ID" value="KAK5543792.1"/>
    <property type="molecule type" value="Genomic_DNA"/>
</dbReference>
<sequence length="200" mass="22238">MSGLQQETRAVGRPDRKELLDVAEETNAFLLSLMMDPQLDRDNVLASPKPIFNACDFARRTYLEYIVPLFPKDAPHKVVELANPFVFEYPDRGAGTVFFDRGANTDGSGTSSSMAWLESDEADWPEWTADLDKKYHLVVGRNVMLALIVLQGDEKGPMVLQGAYDFQPATVELAKGLKGERGVDYKERLRDARKAVGLAG</sequence>
<comment type="caution">
    <text evidence="1">The sequence shown here is derived from an EMBL/GenBank/DDBJ whole genome shotgun (WGS) entry which is preliminary data.</text>
</comment>
<evidence type="ECO:0000313" key="1">
    <source>
        <dbReference type="EMBL" id="KAK5543792.1"/>
    </source>
</evidence>
<reference evidence="1 2" key="1">
    <citation type="submission" date="2023-06" db="EMBL/GenBank/DDBJ databases">
        <title>Black Yeasts Isolated from many extreme environments.</title>
        <authorList>
            <person name="Coleine C."/>
            <person name="Stajich J.E."/>
            <person name="Selbmann L."/>
        </authorList>
    </citation>
    <scope>NUCLEOTIDE SEQUENCE [LARGE SCALE GENOMIC DNA]</scope>
    <source>
        <strain evidence="1 2">CCFEE 5887</strain>
    </source>
</reference>
<protein>
    <submittedName>
        <fullName evidence="1">Uncharacterized protein</fullName>
    </submittedName>
</protein>
<dbReference type="AlphaFoldDB" id="A0AAV9QKQ1"/>
<proteinExistence type="predicted"/>
<name>A0AAV9QKQ1_9PEZI</name>
<organism evidence="1 2">
    <name type="scientific">Vermiconidia calcicola</name>
    <dbReference type="NCBI Taxonomy" id="1690605"/>
    <lineage>
        <taxon>Eukaryota</taxon>
        <taxon>Fungi</taxon>
        <taxon>Dikarya</taxon>
        <taxon>Ascomycota</taxon>
        <taxon>Pezizomycotina</taxon>
        <taxon>Dothideomycetes</taxon>
        <taxon>Dothideomycetidae</taxon>
        <taxon>Mycosphaerellales</taxon>
        <taxon>Extremaceae</taxon>
        <taxon>Vermiconidia</taxon>
    </lineage>
</organism>
<keyword evidence="2" id="KW-1185">Reference proteome</keyword>
<accession>A0AAV9QKQ1</accession>